<dbReference type="AlphaFoldDB" id="A0A453AFA4"/>
<protein>
    <submittedName>
        <fullName evidence="2">Uncharacterized protein</fullName>
    </submittedName>
</protein>
<evidence type="ECO:0000256" key="1">
    <source>
        <dbReference type="SAM" id="SignalP"/>
    </source>
</evidence>
<evidence type="ECO:0000313" key="2">
    <source>
        <dbReference type="EnsemblPlants" id="AET2Gv20114300.12"/>
    </source>
</evidence>
<reference evidence="3" key="1">
    <citation type="journal article" date="2014" name="Science">
        <title>Ancient hybridizations among the ancestral genomes of bread wheat.</title>
        <authorList>
            <consortium name="International Wheat Genome Sequencing Consortium,"/>
            <person name="Marcussen T."/>
            <person name="Sandve S.R."/>
            <person name="Heier L."/>
            <person name="Spannagl M."/>
            <person name="Pfeifer M."/>
            <person name="Jakobsen K.S."/>
            <person name="Wulff B.B."/>
            <person name="Steuernagel B."/>
            <person name="Mayer K.F."/>
            <person name="Olsen O.A."/>
        </authorList>
    </citation>
    <scope>NUCLEOTIDE SEQUENCE [LARGE SCALE GENOMIC DNA]</scope>
    <source>
        <strain evidence="3">cv. AL8/78</strain>
    </source>
</reference>
<accession>A0A453AFA4</accession>
<reference evidence="3" key="2">
    <citation type="journal article" date="2017" name="Nat. Plants">
        <title>The Aegilops tauschii genome reveals multiple impacts of transposons.</title>
        <authorList>
            <person name="Zhao G."/>
            <person name="Zou C."/>
            <person name="Li K."/>
            <person name="Wang K."/>
            <person name="Li T."/>
            <person name="Gao L."/>
            <person name="Zhang X."/>
            <person name="Wang H."/>
            <person name="Yang Z."/>
            <person name="Liu X."/>
            <person name="Jiang W."/>
            <person name="Mao L."/>
            <person name="Kong X."/>
            <person name="Jiao Y."/>
            <person name="Jia J."/>
        </authorList>
    </citation>
    <scope>NUCLEOTIDE SEQUENCE [LARGE SCALE GENOMIC DNA]</scope>
    <source>
        <strain evidence="3">cv. AL8/78</strain>
    </source>
</reference>
<dbReference type="Proteomes" id="UP000015105">
    <property type="component" value="Chromosome 2D"/>
</dbReference>
<keyword evidence="1" id="KW-0732">Signal</keyword>
<evidence type="ECO:0000313" key="3">
    <source>
        <dbReference type="Proteomes" id="UP000015105"/>
    </source>
</evidence>
<reference evidence="2" key="3">
    <citation type="journal article" date="2017" name="Nature">
        <title>Genome sequence of the progenitor of the wheat D genome Aegilops tauschii.</title>
        <authorList>
            <person name="Luo M.C."/>
            <person name="Gu Y.Q."/>
            <person name="Puiu D."/>
            <person name="Wang H."/>
            <person name="Twardziok S.O."/>
            <person name="Deal K.R."/>
            <person name="Huo N."/>
            <person name="Zhu T."/>
            <person name="Wang L."/>
            <person name="Wang Y."/>
            <person name="McGuire P.E."/>
            <person name="Liu S."/>
            <person name="Long H."/>
            <person name="Ramasamy R.K."/>
            <person name="Rodriguez J.C."/>
            <person name="Van S.L."/>
            <person name="Yuan L."/>
            <person name="Wang Z."/>
            <person name="Xia Z."/>
            <person name="Xiao L."/>
            <person name="Anderson O.D."/>
            <person name="Ouyang S."/>
            <person name="Liang Y."/>
            <person name="Zimin A.V."/>
            <person name="Pertea G."/>
            <person name="Qi P."/>
            <person name="Bennetzen J.L."/>
            <person name="Dai X."/>
            <person name="Dawson M.W."/>
            <person name="Muller H.G."/>
            <person name="Kugler K."/>
            <person name="Rivarola-Duarte L."/>
            <person name="Spannagl M."/>
            <person name="Mayer K.F.X."/>
            <person name="Lu F.H."/>
            <person name="Bevan M.W."/>
            <person name="Leroy P."/>
            <person name="Li P."/>
            <person name="You F.M."/>
            <person name="Sun Q."/>
            <person name="Liu Z."/>
            <person name="Lyons E."/>
            <person name="Wicker T."/>
            <person name="Salzberg S.L."/>
            <person name="Devos K.M."/>
            <person name="Dvorak J."/>
        </authorList>
    </citation>
    <scope>NUCLEOTIDE SEQUENCE [LARGE SCALE GENOMIC DNA]</scope>
    <source>
        <strain evidence="2">cv. AL8/78</strain>
    </source>
</reference>
<organism evidence="2 3">
    <name type="scientific">Aegilops tauschii subsp. strangulata</name>
    <name type="common">Goatgrass</name>
    <dbReference type="NCBI Taxonomy" id="200361"/>
    <lineage>
        <taxon>Eukaryota</taxon>
        <taxon>Viridiplantae</taxon>
        <taxon>Streptophyta</taxon>
        <taxon>Embryophyta</taxon>
        <taxon>Tracheophyta</taxon>
        <taxon>Spermatophyta</taxon>
        <taxon>Magnoliopsida</taxon>
        <taxon>Liliopsida</taxon>
        <taxon>Poales</taxon>
        <taxon>Poaceae</taxon>
        <taxon>BOP clade</taxon>
        <taxon>Pooideae</taxon>
        <taxon>Triticodae</taxon>
        <taxon>Triticeae</taxon>
        <taxon>Triticinae</taxon>
        <taxon>Aegilops</taxon>
    </lineage>
</organism>
<sequence length="42" mass="4576">MMVFCSLLFCHECTTGLQVAIKCKNSHGDYESKAVGALDSTH</sequence>
<name>A0A453AFA4_AEGTS</name>
<feature type="signal peptide" evidence="1">
    <location>
        <begin position="1"/>
        <end position="16"/>
    </location>
</feature>
<proteinExistence type="predicted"/>
<reference evidence="2" key="4">
    <citation type="submission" date="2019-03" db="UniProtKB">
        <authorList>
            <consortium name="EnsemblPlants"/>
        </authorList>
    </citation>
    <scope>IDENTIFICATION</scope>
</reference>
<dbReference type="Gramene" id="AET2Gv20114300.12">
    <property type="protein sequence ID" value="AET2Gv20114300.12"/>
    <property type="gene ID" value="AET2Gv20114300"/>
</dbReference>
<keyword evidence="3" id="KW-1185">Reference proteome</keyword>
<feature type="chain" id="PRO_5018999467" evidence="1">
    <location>
        <begin position="17"/>
        <end position="42"/>
    </location>
</feature>
<reference evidence="2" key="5">
    <citation type="journal article" date="2021" name="G3 (Bethesda)">
        <title>Aegilops tauschii genome assembly Aet v5.0 features greater sequence contiguity and improved annotation.</title>
        <authorList>
            <person name="Wang L."/>
            <person name="Zhu T."/>
            <person name="Rodriguez J.C."/>
            <person name="Deal K.R."/>
            <person name="Dubcovsky J."/>
            <person name="McGuire P.E."/>
            <person name="Lux T."/>
            <person name="Spannagl M."/>
            <person name="Mayer K.F.X."/>
            <person name="Baldrich P."/>
            <person name="Meyers B.C."/>
            <person name="Huo N."/>
            <person name="Gu Y.Q."/>
            <person name="Zhou H."/>
            <person name="Devos K.M."/>
            <person name="Bennetzen J.L."/>
            <person name="Unver T."/>
            <person name="Budak H."/>
            <person name="Gulick P.J."/>
            <person name="Galiba G."/>
            <person name="Kalapos B."/>
            <person name="Nelson D.R."/>
            <person name="Li P."/>
            <person name="You F.M."/>
            <person name="Luo M.C."/>
            <person name="Dvorak J."/>
        </authorList>
    </citation>
    <scope>NUCLEOTIDE SEQUENCE [LARGE SCALE GENOMIC DNA]</scope>
    <source>
        <strain evidence="2">cv. AL8/78</strain>
    </source>
</reference>
<dbReference type="EnsemblPlants" id="AET2Gv20114300.12">
    <property type="protein sequence ID" value="AET2Gv20114300.12"/>
    <property type="gene ID" value="AET2Gv20114300"/>
</dbReference>